<dbReference type="STRING" id="22663.A0A2I0KX49"/>
<feature type="region of interest" description="Disordered" evidence="1">
    <location>
        <begin position="227"/>
        <end position="254"/>
    </location>
</feature>
<proteinExistence type="predicted"/>
<comment type="caution">
    <text evidence="2">The sequence shown here is derived from an EMBL/GenBank/DDBJ whole genome shotgun (WGS) entry which is preliminary data.</text>
</comment>
<dbReference type="SUPFAM" id="SSF56672">
    <property type="entry name" value="DNA/RNA polymerases"/>
    <property type="match status" value="2"/>
</dbReference>
<dbReference type="InterPro" id="IPR043502">
    <property type="entry name" value="DNA/RNA_pol_sf"/>
</dbReference>
<gene>
    <name evidence="2" type="ORF">CRG98_006556</name>
</gene>
<name>A0A2I0KX49_PUNGR</name>
<organism evidence="2 3">
    <name type="scientific">Punica granatum</name>
    <name type="common">Pomegranate</name>
    <dbReference type="NCBI Taxonomy" id="22663"/>
    <lineage>
        <taxon>Eukaryota</taxon>
        <taxon>Viridiplantae</taxon>
        <taxon>Streptophyta</taxon>
        <taxon>Embryophyta</taxon>
        <taxon>Tracheophyta</taxon>
        <taxon>Spermatophyta</taxon>
        <taxon>Magnoliopsida</taxon>
        <taxon>eudicotyledons</taxon>
        <taxon>Gunneridae</taxon>
        <taxon>Pentapetalae</taxon>
        <taxon>rosids</taxon>
        <taxon>malvids</taxon>
        <taxon>Myrtales</taxon>
        <taxon>Lythraceae</taxon>
        <taxon>Punica</taxon>
    </lineage>
</organism>
<dbReference type="PANTHER" id="PTHR35046:SF9">
    <property type="entry name" value="RNA-DIRECTED DNA POLYMERASE"/>
    <property type="match status" value="1"/>
</dbReference>
<dbReference type="PANTHER" id="PTHR35046">
    <property type="entry name" value="ZINC KNUCKLE (CCHC-TYPE) FAMILY PROTEIN"/>
    <property type="match status" value="1"/>
</dbReference>
<evidence type="ECO:0000313" key="3">
    <source>
        <dbReference type="Proteomes" id="UP000233551"/>
    </source>
</evidence>
<feature type="compositionally biased region" description="Acidic residues" evidence="1">
    <location>
        <begin position="241"/>
        <end position="252"/>
    </location>
</feature>
<evidence type="ECO:0000256" key="1">
    <source>
        <dbReference type="SAM" id="MobiDB-lite"/>
    </source>
</evidence>
<reference evidence="2 3" key="1">
    <citation type="submission" date="2017-11" db="EMBL/GenBank/DDBJ databases">
        <title>De-novo sequencing of pomegranate (Punica granatum L.) genome.</title>
        <authorList>
            <person name="Akparov Z."/>
            <person name="Amiraslanov A."/>
            <person name="Hajiyeva S."/>
            <person name="Abbasov M."/>
            <person name="Kaur K."/>
            <person name="Hamwieh A."/>
            <person name="Solovyev V."/>
            <person name="Salamov A."/>
            <person name="Braich B."/>
            <person name="Kosarev P."/>
            <person name="Mahmoud A."/>
            <person name="Hajiyev E."/>
            <person name="Babayeva S."/>
            <person name="Izzatullayeva V."/>
            <person name="Mammadov A."/>
            <person name="Mammadov A."/>
            <person name="Sharifova S."/>
            <person name="Ojaghi J."/>
            <person name="Eynullazada K."/>
            <person name="Bayramov B."/>
            <person name="Abdulazimova A."/>
            <person name="Shahmuradov I."/>
        </authorList>
    </citation>
    <scope>NUCLEOTIDE SEQUENCE [LARGE SCALE GENOMIC DNA]</scope>
    <source>
        <strain evidence="3">cv. AG2017</strain>
        <tissue evidence="2">Leaf</tissue>
    </source>
</reference>
<evidence type="ECO:0008006" key="4">
    <source>
        <dbReference type="Google" id="ProtNLM"/>
    </source>
</evidence>
<dbReference type="AlphaFoldDB" id="A0A2I0KX49"/>
<feature type="compositionally biased region" description="Acidic residues" evidence="1">
    <location>
        <begin position="66"/>
        <end position="80"/>
    </location>
</feature>
<keyword evidence="3" id="KW-1185">Reference proteome</keyword>
<evidence type="ECO:0000313" key="2">
    <source>
        <dbReference type="EMBL" id="PKI73061.1"/>
    </source>
</evidence>
<dbReference type="Gene3D" id="3.10.10.10">
    <property type="entry name" value="HIV Type 1 Reverse Transcriptase, subunit A, domain 1"/>
    <property type="match status" value="2"/>
</dbReference>
<accession>A0A2I0KX49</accession>
<dbReference type="Proteomes" id="UP000233551">
    <property type="component" value="Unassembled WGS sequence"/>
</dbReference>
<feature type="compositionally biased region" description="Polar residues" evidence="1">
    <location>
        <begin position="227"/>
        <end position="240"/>
    </location>
</feature>
<feature type="region of interest" description="Disordered" evidence="1">
    <location>
        <begin position="57"/>
        <end position="89"/>
    </location>
</feature>
<protein>
    <recommendedName>
        <fullName evidence="4">Reverse transcriptase domain-containing protein</fullName>
    </recommendedName>
</protein>
<sequence length="541" mass="61598">MAEENVHQVSRGLTLEQAQFLGFQWKQDELSARLDQLTQLVEQLAVARAPPLRAHRVPRRNVQVENEADQEDELHEEEEQSVPRRDQRGVDNNLKLKIPQFKARVPLKSTLSGSSASIRCSNTMSTPKPRSIICQGGMSVEDYVMEFEMLLMRCELNEPWEQTIARFIGGLNKEITDVVELQPYVFLEDVIKLVNKVEKQRKCGKLNASRVFNSKLMVASSVNKGSTSKWNAQQTKNTQETESEDEGVDEEVSGGAQKENVEFADEGEMLMIRRVLSSQAKLEEEQRENLFRRCTIQNKVCGIIIDSGSCTNVASTTLVEKLNMATTKHPCLYKLRWLNDQGEVSLPPRFMALLKEFINVFPEELPEGLPPIKGIEHQIDLVPRAALLNQPAYRCNPGEAKELQWQVKELLEKGYVQESMSPYSVPALLVSKKDRSMRMCVNSRAINKITVKYRYPIPRPDDMLDELNGSKRGVKVDEEKVKAIREWPTPTTASEGYVRESMSPCFVPALLVPKKEGSMRMCVNSRAINKITVKYRYPFFD</sequence>
<dbReference type="EMBL" id="PGOL01000298">
    <property type="protein sequence ID" value="PKI73061.1"/>
    <property type="molecule type" value="Genomic_DNA"/>
</dbReference>